<dbReference type="EMBL" id="JBHSFA010000007">
    <property type="protein sequence ID" value="MFC4543502.1"/>
    <property type="molecule type" value="Genomic_DNA"/>
</dbReference>
<accession>A0ABD5PSS4</accession>
<dbReference type="InterPro" id="IPR023393">
    <property type="entry name" value="START-like_dom_sf"/>
</dbReference>
<evidence type="ECO:0000313" key="3">
    <source>
        <dbReference type="Proteomes" id="UP001595898"/>
    </source>
</evidence>
<feature type="region of interest" description="Disordered" evidence="1">
    <location>
        <begin position="97"/>
        <end position="133"/>
    </location>
</feature>
<sequence length="175" mass="19896">MNQVEVFEEIDAPPDVVWDVLLDFEAYPSWNPFIRSIEGEPVPGEQLRVRIDPPESRAFTFKPEVIFVEENRRLVWLGRLGVPFAFDGYHEFHLEPIGGGESSGARQTSEDRGSSGSEYSWSERDSDGATRTRLLQRETVRGALVPLLFDRDEIARGFRAMNEALKERAEARVVA</sequence>
<dbReference type="RefSeq" id="WP_250139825.1">
    <property type="nucleotide sequence ID" value="NZ_JALIQP010000002.1"/>
</dbReference>
<keyword evidence="3" id="KW-1185">Reference proteome</keyword>
<dbReference type="Proteomes" id="UP001595898">
    <property type="component" value="Unassembled WGS sequence"/>
</dbReference>
<proteinExistence type="predicted"/>
<gene>
    <name evidence="2" type="ORF">ACFO5R_16345</name>
</gene>
<dbReference type="PANTHER" id="PTHR36166">
    <property type="entry name" value="CHROMOSOME 9, WHOLE GENOME SHOTGUN SEQUENCE"/>
    <property type="match status" value="1"/>
</dbReference>
<feature type="compositionally biased region" description="Basic and acidic residues" evidence="1">
    <location>
        <begin position="121"/>
        <end position="133"/>
    </location>
</feature>
<reference evidence="2 3" key="1">
    <citation type="journal article" date="2019" name="Int. J. Syst. Evol. Microbiol.">
        <title>The Global Catalogue of Microorganisms (GCM) 10K type strain sequencing project: providing services to taxonomists for standard genome sequencing and annotation.</title>
        <authorList>
            <consortium name="The Broad Institute Genomics Platform"/>
            <consortium name="The Broad Institute Genome Sequencing Center for Infectious Disease"/>
            <person name="Wu L."/>
            <person name="Ma J."/>
        </authorList>
    </citation>
    <scope>NUCLEOTIDE SEQUENCE [LARGE SCALE GENOMIC DNA]</scope>
    <source>
        <strain evidence="2 3">WLHS5</strain>
    </source>
</reference>
<evidence type="ECO:0000313" key="2">
    <source>
        <dbReference type="EMBL" id="MFC4543502.1"/>
    </source>
</evidence>
<name>A0ABD5PSS4_9EURY</name>
<dbReference type="SUPFAM" id="SSF55961">
    <property type="entry name" value="Bet v1-like"/>
    <property type="match status" value="1"/>
</dbReference>
<comment type="caution">
    <text evidence="2">The sequence shown here is derived from an EMBL/GenBank/DDBJ whole genome shotgun (WGS) entry which is preliminary data.</text>
</comment>
<dbReference type="InterPro" id="IPR019587">
    <property type="entry name" value="Polyketide_cyclase/dehydratase"/>
</dbReference>
<evidence type="ECO:0000256" key="1">
    <source>
        <dbReference type="SAM" id="MobiDB-lite"/>
    </source>
</evidence>
<organism evidence="2 3">
    <name type="scientific">Halosolutus amylolyticus</name>
    <dbReference type="NCBI Taxonomy" id="2932267"/>
    <lineage>
        <taxon>Archaea</taxon>
        <taxon>Methanobacteriati</taxon>
        <taxon>Methanobacteriota</taxon>
        <taxon>Stenosarchaea group</taxon>
        <taxon>Halobacteria</taxon>
        <taxon>Halobacteriales</taxon>
        <taxon>Natrialbaceae</taxon>
        <taxon>Halosolutus</taxon>
    </lineage>
</organism>
<protein>
    <submittedName>
        <fullName evidence="2">SRPBCC family protein</fullName>
    </submittedName>
</protein>
<dbReference type="CDD" id="cd07822">
    <property type="entry name" value="SRPBCC_4"/>
    <property type="match status" value="1"/>
</dbReference>
<dbReference type="Pfam" id="PF10604">
    <property type="entry name" value="Polyketide_cyc2"/>
    <property type="match status" value="1"/>
</dbReference>
<dbReference type="PANTHER" id="PTHR36166:SF1">
    <property type="entry name" value="SRPBCC DOMAIN-CONTAINING PROTEIN"/>
    <property type="match status" value="1"/>
</dbReference>
<dbReference type="AlphaFoldDB" id="A0ABD5PSS4"/>
<dbReference type="Gene3D" id="3.30.530.20">
    <property type="match status" value="1"/>
</dbReference>